<dbReference type="FunFam" id="3.40.50.720:FF:000084">
    <property type="entry name" value="Short-chain dehydrogenase reductase"/>
    <property type="match status" value="1"/>
</dbReference>
<dbReference type="Pfam" id="PF13561">
    <property type="entry name" value="adh_short_C2"/>
    <property type="match status" value="1"/>
</dbReference>
<gene>
    <name evidence="3" type="ORF">ETD83_16545</name>
</gene>
<accession>A0A5C4JBL5</accession>
<evidence type="ECO:0000313" key="3">
    <source>
        <dbReference type="EMBL" id="TMR00537.1"/>
    </source>
</evidence>
<dbReference type="CDD" id="cd05233">
    <property type="entry name" value="SDR_c"/>
    <property type="match status" value="1"/>
</dbReference>
<dbReference type="EMBL" id="VCKW01000074">
    <property type="protein sequence ID" value="TMR00537.1"/>
    <property type="molecule type" value="Genomic_DNA"/>
</dbReference>
<evidence type="ECO:0000313" key="4">
    <source>
        <dbReference type="Proteomes" id="UP000309174"/>
    </source>
</evidence>
<organism evidence="3 4">
    <name type="scientific">Actinomadura soli</name>
    <dbReference type="NCBI Taxonomy" id="2508997"/>
    <lineage>
        <taxon>Bacteria</taxon>
        <taxon>Bacillati</taxon>
        <taxon>Actinomycetota</taxon>
        <taxon>Actinomycetes</taxon>
        <taxon>Streptosporangiales</taxon>
        <taxon>Thermomonosporaceae</taxon>
        <taxon>Actinomadura</taxon>
    </lineage>
</organism>
<evidence type="ECO:0000256" key="1">
    <source>
        <dbReference type="ARBA" id="ARBA00006484"/>
    </source>
</evidence>
<dbReference type="AlphaFoldDB" id="A0A5C4JBL5"/>
<dbReference type="NCBIfam" id="NF005559">
    <property type="entry name" value="PRK07231.1"/>
    <property type="match status" value="1"/>
</dbReference>
<keyword evidence="4" id="KW-1185">Reference proteome</keyword>
<dbReference type="Proteomes" id="UP000309174">
    <property type="component" value="Unassembled WGS sequence"/>
</dbReference>
<dbReference type="InterPro" id="IPR002347">
    <property type="entry name" value="SDR_fam"/>
</dbReference>
<keyword evidence="2" id="KW-0560">Oxidoreductase</keyword>
<dbReference type="PANTHER" id="PTHR43943:SF2">
    <property type="entry name" value="DEHYDROGENASE_REDUCTASE 4"/>
    <property type="match status" value="1"/>
</dbReference>
<dbReference type="InterPro" id="IPR036291">
    <property type="entry name" value="NAD(P)-bd_dom_sf"/>
</dbReference>
<dbReference type="PRINTS" id="PR00081">
    <property type="entry name" value="GDHRDH"/>
</dbReference>
<dbReference type="SUPFAM" id="SSF51735">
    <property type="entry name" value="NAD(P)-binding Rossmann-fold domains"/>
    <property type="match status" value="1"/>
</dbReference>
<evidence type="ECO:0000256" key="2">
    <source>
        <dbReference type="ARBA" id="ARBA00023002"/>
    </source>
</evidence>
<sequence length="284" mass="29138">MNRTSGTHPGPGTATGGRLAGRVAIITGGSRGIGLATARRLVAEGARVCVTGRDKDTLDLAVEDLAGGQREQAVAVAGRAEDTDHQRETVEACLSAFGRIDLLVNNVGMNPAIGALIELPLRTARKVADVNALAPLAWAQAAYGAWLKDHGGAIVNIASVGGLTTVPGIGFYGASKAMLCHLTRELAVELAPRIRVNAVAPAVVKTDFATALYAGREDALAANYPMRRLGVPADVAAAVAFLLSDDAGWITGQVLAVDGGITVSDTGATTDADERRARLGRSVG</sequence>
<dbReference type="RefSeq" id="WP_138646021.1">
    <property type="nucleotide sequence ID" value="NZ_VCKW01000074.1"/>
</dbReference>
<name>A0A5C4JBL5_9ACTN</name>
<proteinExistence type="inferred from homology"/>
<dbReference type="PRINTS" id="PR00080">
    <property type="entry name" value="SDRFAMILY"/>
</dbReference>
<dbReference type="Gene3D" id="3.40.50.720">
    <property type="entry name" value="NAD(P)-binding Rossmann-like Domain"/>
    <property type="match status" value="1"/>
</dbReference>
<dbReference type="PANTHER" id="PTHR43943">
    <property type="entry name" value="DEHYDROGENASE/REDUCTASE (SDR FAMILY) MEMBER 4"/>
    <property type="match status" value="1"/>
</dbReference>
<dbReference type="OrthoDB" id="9789398at2"/>
<comment type="similarity">
    <text evidence="1">Belongs to the short-chain dehydrogenases/reductases (SDR) family.</text>
</comment>
<dbReference type="GO" id="GO:0016491">
    <property type="term" value="F:oxidoreductase activity"/>
    <property type="evidence" value="ECO:0007669"/>
    <property type="project" value="UniProtKB-KW"/>
</dbReference>
<protein>
    <submittedName>
        <fullName evidence="3">SDR family oxidoreductase</fullName>
    </submittedName>
</protein>
<comment type="caution">
    <text evidence="3">The sequence shown here is derived from an EMBL/GenBank/DDBJ whole genome shotgun (WGS) entry which is preliminary data.</text>
</comment>
<reference evidence="3 4" key="1">
    <citation type="submission" date="2019-05" db="EMBL/GenBank/DDBJ databases">
        <title>Draft genome sequence of Actinomadura sp. 14C53.</title>
        <authorList>
            <person name="Saricaoglu S."/>
            <person name="Isik K."/>
        </authorList>
    </citation>
    <scope>NUCLEOTIDE SEQUENCE [LARGE SCALE GENOMIC DNA]</scope>
    <source>
        <strain evidence="3 4">14C53</strain>
    </source>
</reference>